<name>A0A1B8R6L8_RHILT</name>
<sequence length="143" mass="15496">MANETVLVLSGIGVAPYSARGLEQDLQPIDGAGQLRRTVNGTLVDLSETQLRKFTSTISGTDQLAPAVNGVWPGKTVTVDCIAELCYPTSGGSPDRSVVSGSSRIEGAMTYYRPQLAMMVKDWQLRRDEYGAQVSWTLELEEV</sequence>
<dbReference type="RefSeq" id="WP_065277396.1">
    <property type="nucleotide sequence ID" value="NZ_MAMO01000149.1"/>
</dbReference>
<dbReference type="EMBL" id="KX490269">
    <property type="protein sequence ID" value="AOO92633.1"/>
    <property type="molecule type" value="Genomic_DNA"/>
</dbReference>
<evidence type="ECO:0000313" key="1">
    <source>
        <dbReference type="EMBL" id="AOO92633.1"/>
    </source>
</evidence>
<reference evidence="1" key="2">
    <citation type="journal article" date="2016" name="Front. Microbiol.">
        <title>The Regulatory Protein RosR Affects Rhizobium leguminosarum bv. trifolii Protein Profiles, Cell Surface Properties, and Symbiosis with Clover.</title>
        <authorList>
            <person name="Rachwal K."/>
            <person name="Boguszewska A."/>
            <person name="Kopcinska J."/>
            <person name="Karas M."/>
            <person name="Tchorzewski M."/>
            <person name="Janczarek M."/>
        </authorList>
    </citation>
    <scope>NUCLEOTIDE SEQUENCE</scope>
    <source>
        <strain evidence="1">Rt24.2</strain>
    </source>
</reference>
<dbReference type="AlphaFoldDB" id="A0A1B8R6L8"/>
<proteinExistence type="predicted"/>
<reference evidence="1" key="1">
    <citation type="journal article" date="2015" name="BMC Genomics">
        <title>Transcriptome profiling of a Rhizobium leguminosarum bv. trifolii rosR mutant reveals the role of the transcriptional regulator RosR in motility, synthesis of cell-surface components, and other cellular processes.</title>
        <authorList>
            <person name="Rachwal K."/>
            <person name="Matczynska E."/>
            <person name="Janczarek M."/>
        </authorList>
    </citation>
    <scope>NUCLEOTIDE SEQUENCE</scope>
    <source>
        <strain evidence="1">Rt24.2</strain>
    </source>
</reference>
<organism evidence="1">
    <name type="scientific">Rhizobium leguminosarum bv. trifolii</name>
    <dbReference type="NCBI Taxonomy" id="386"/>
    <lineage>
        <taxon>Bacteria</taxon>
        <taxon>Pseudomonadati</taxon>
        <taxon>Pseudomonadota</taxon>
        <taxon>Alphaproteobacteria</taxon>
        <taxon>Hyphomicrobiales</taxon>
        <taxon>Rhizobiaceae</taxon>
        <taxon>Rhizobium/Agrobacterium group</taxon>
        <taxon>Rhizobium</taxon>
    </lineage>
</organism>
<protein>
    <submittedName>
        <fullName evidence="1">Uncharacterized protein</fullName>
    </submittedName>
</protein>
<accession>A0A1B8R6L8</accession>